<gene>
    <name evidence="1" type="ORF">PGLA1383_LOCUS6248</name>
</gene>
<dbReference type="EMBL" id="CAJNNV010002575">
    <property type="protein sequence ID" value="CAE8587411.1"/>
    <property type="molecule type" value="Genomic_DNA"/>
</dbReference>
<sequence length="440" mass="49201">MTLHYSSSAMARGPTHSVRLQPCKVALLLAAWLVVTCQFASGPGLPLAFKVLSPWRFKEILDYRTVTAKTYTGLPLADFNGKVRGTIFKSFARQQDQKLNPGADIQDAKAGLCVNGQQRSQGMAEYGWLRDGVRVQFKSSQMQFNKDGWQVRFWNVKLNKENPALSPFDDLLLGLYTPRGIFLYRHDLKLGLSTNGIRTDISGCQIQVLGPRRAPWSEALDVILEKMDGSGCTRLGFFSLGDAMLNELALERRKGKVPQLYLGQPLADVSSTARGNCLHDLVKAVDIILNPACTIREVDTRGWIRGQCRVKCRSAQLYWHKSSRRWGFILQHIKFPASGIRESTMKDELLVALYTPLGIYIYRHDLQFGISTVGVETAVLGHKIEVNGPKHVEDWQVALDAILGKLDANTNGCKCLAFIPFRRMEGWSSNELALAESVQE</sequence>
<accession>A0A813DP49</accession>
<protein>
    <submittedName>
        <fullName evidence="1">Uncharacterized protein</fullName>
    </submittedName>
</protein>
<organism evidence="1 2">
    <name type="scientific">Polarella glacialis</name>
    <name type="common">Dinoflagellate</name>
    <dbReference type="NCBI Taxonomy" id="89957"/>
    <lineage>
        <taxon>Eukaryota</taxon>
        <taxon>Sar</taxon>
        <taxon>Alveolata</taxon>
        <taxon>Dinophyceae</taxon>
        <taxon>Suessiales</taxon>
        <taxon>Suessiaceae</taxon>
        <taxon>Polarella</taxon>
    </lineage>
</organism>
<proteinExistence type="predicted"/>
<comment type="caution">
    <text evidence="1">The sequence shown here is derived from an EMBL/GenBank/DDBJ whole genome shotgun (WGS) entry which is preliminary data.</text>
</comment>
<evidence type="ECO:0000313" key="1">
    <source>
        <dbReference type="EMBL" id="CAE8587411.1"/>
    </source>
</evidence>
<name>A0A813DP49_POLGL</name>
<dbReference type="Proteomes" id="UP000654075">
    <property type="component" value="Unassembled WGS sequence"/>
</dbReference>
<reference evidence="1" key="1">
    <citation type="submission" date="2021-02" db="EMBL/GenBank/DDBJ databases">
        <authorList>
            <person name="Dougan E. K."/>
            <person name="Rhodes N."/>
            <person name="Thang M."/>
            <person name="Chan C."/>
        </authorList>
    </citation>
    <scope>NUCLEOTIDE SEQUENCE</scope>
</reference>
<dbReference type="AlphaFoldDB" id="A0A813DP49"/>
<keyword evidence="2" id="KW-1185">Reference proteome</keyword>
<evidence type="ECO:0000313" key="2">
    <source>
        <dbReference type="Proteomes" id="UP000654075"/>
    </source>
</evidence>